<protein>
    <submittedName>
        <fullName evidence="2">Uncharacterized protein</fullName>
    </submittedName>
</protein>
<dbReference type="EMBL" id="JBIXKD010000010">
    <property type="protein sequence ID" value="MFJ5321919.1"/>
    <property type="molecule type" value="Genomic_DNA"/>
</dbReference>
<reference evidence="3" key="1">
    <citation type="submission" date="2019-11" db="EMBL/GenBank/DDBJ databases">
        <authorList>
            <person name="Jee S."/>
        </authorList>
    </citation>
    <scope>NUCLEOTIDE SEQUENCE [LARGE SCALE GENOMIC DNA]</scope>
    <source>
        <strain evidence="3">PZ1</strain>
    </source>
</reference>
<dbReference type="RefSeq" id="WP_156890180.1">
    <property type="nucleotide sequence ID" value="NZ_CP046377.1"/>
</dbReference>
<dbReference type="Proteomes" id="UP000464054">
    <property type="component" value="Chromosome"/>
</dbReference>
<sequence>MASFLLATLRVVASDVEKRSLRFFMEAKYVLGMIWSVEAVGTAQNCL</sequence>
<evidence type="ECO:0000313" key="3">
    <source>
        <dbReference type="Proteomes" id="UP000464054"/>
    </source>
</evidence>
<dbReference type="Proteomes" id="UP001617714">
    <property type="component" value="Unassembled WGS sequence"/>
</dbReference>
<proteinExistence type="predicted"/>
<evidence type="ECO:0000313" key="2">
    <source>
        <dbReference type="EMBL" id="QHQ25206.1"/>
    </source>
</evidence>
<dbReference type="AlphaFoldDB" id="A0AAP9II33"/>
<organism evidence="2 3">
    <name type="scientific">Pectobacterium parvum</name>
    <dbReference type="NCBI Taxonomy" id="2778550"/>
    <lineage>
        <taxon>Bacteria</taxon>
        <taxon>Pseudomonadati</taxon>
        <taxon>Pseudomonadota</taxon>
        <taxon>Gammaproteobacteria</taxon>
        <taxon>Enterobacterales</taxon>
        <taxon>Pectobacteriaceae</taxon>
        <taxon>Pectobacterium</taxon>
    </lineage>
</organism>
<keyword evidence="4" id="KW-1185">Reference proteome</keyword>
<accession>A0AAP9II33</accession>
<reference evidence="2" key="2">
    <citation type="journal article" date="2022" name="Plant Pathol J">
        <title>Comparative Genomic Analysis of Pathogenic Factors of Pectobacterium Species Isolated in South Korea Using Whole-Genome Sequencing.</title>
        <authorList>
            <person name="Jee S."/>
            <person name="Kang I.J."/>
            <person name="Bak G."/>
            <person name="Kang S."/>
            <person name="Lee J."/>
            <person name="Heu S."/>
            <person name="Hwang I."/>
        </authorList>
    </citation>
    <scope>NUCLEOTIDE SEQUENCE</scope>
    <source>
        <strain evidence="2">PZ1</strain>
    </source>
</reference>
<dbReference type="EMBL" id="CP046377">
    <property type="protein sequence ID" value="QHQ25206.1"/>
    <property type="molecule type" value="Genomic_DNA"/>
</dbReference>
<name>A0AAP9II33_9GAMM</name>
<evidence type="ECO:0000313" key="1">
    <source>
        <dbReference type="EMBL" id="MFJ5321919.1"/>
    </source>
</evidence>
<evidence type="ECO:0000313" key="4">
    <source>
        <dbReference type="Proteomes" id="UP001617714"/>
    </source>
</evidence>
<dbReference type="GeneID" id="90770699"/>
<gene>
    <name evidence="1" type="ORF">ACIPSN_11245</name>
    <name evidence="2" type="ORF">GMX10_14905</name>
</gene>
<reference evidence="1 4" key="3">
    <citation type="submission" date="2024-10" db="EMBL/GenBank/DDBJ databases">
        <authorList>
            <person name="Lu C.-H."/>
        </authorList>
    </citation>
    <scope>NUCLEOTIDE SEQUENCE [LARGE SCALE GENOMIC DNA]</scope>
    <source>
        <strain evidence="1 4">22QBSP01-2</strain>
    </source>
</reference>